<organism evidence="2 3">
    <name type="scientific">Flagellimonas abyssi</name>
    <dbReference type="NCBI Taxonomy" id="2864871"/>
    <lineage>
        <taxon>Bacteria</taxon>
        <taxon>Pseudomonadati</taxon>
        <taxon>Bacteroidota</taxon>
        <taxon>Flavobacteriia</taxon>
        <taxon>Flavobacteriales</taxon>
        <taxon>Flavobacteriaceae</taxon>
        <taxon>Flagellimonas</taxon>
    </lineage>
</organism>
<evidence type="ECO:0000313" key="2">
    <source>
        <dbReference type="EMBL" id="MBW8200279.1"/>
    </source>
</evidence>
<feature type="domain" description="DUF6922" evidence="1">
    <location>
        <begin position="11"/>
        <end position="66"/>
    </location>
</feature>
<keyword evidence="3" id="KW-1185">Reference proteome</keyword>
<dbReference type="RefSeq" id="WP_220113791.1">
    <property type="nucleotide sequence ID" value="NZ_JAHZSV010000013.1"/>
</dbReference>
<evidence type="ECO:0000313" key="3">
    <source>
        <dbReference type="Proteomes" id="UP001196136"/>
    </source>
</evidence>
<proteinExistence type="predicted"/>
<sequence>MNRRQNITAIFPKHLFWEVDMTRLNPQRDKNLIIPRALFASTEDTFIDDIEHLEELYSKNEILQTLRSTKERISNTVCELVAKRYHAKSFARFAL</sequence>
<reference evidence="2 3" key="1">
    <citation type="submission" date="2021-08" db="EMBL/GenBank/DDBJ databases">
        <title>Muricauda profundi sp. nov., a marine bacterium isolated from deep seawater of the Mariana Trench.</title>
        <authorList>
            <person name="Wei Y."/>
        </authorList>
    </citation>
    <scope>NUCLEOTIDE SEQUENCE [LARGE SCALE GENOMIC DNA]</scope>
    <source>
        <strain evidence="2 3">W52</strain>
    </source>
</reference>
<dbReference type="Proteomes" id="UP001196136">
    <property type="component" value="Unassembled WGS sequence"/>
</dbReference>
<comment type="caution">
    <text evidence="2">The sequence shown here is derived from an EMBL/GenBank/DDBJ whole genome shotgun (WGS) entry which is preliminary data.</text>
</comment>
<evidence type="ECO:0000259" key="1">
    <source>
        <dbReference type="Pfam" id="PF21956"/>
    </source>
</evidence>
<dbReference type="EMBL" id="JAHZSV010000013">
    <property type="protein sequence ID" value="MBW8200279.1"/>
    <property type="molecule type" value="Genomic_DNA"/>
</dbReference>
<name>A0ABS7ERS3_9FLAO</name>
<dbReference type="InterPro" id="IPR053830">
    <property type="entry name" value="DUF6922"/>
</dbReference>
<gene>
    <name evidence="2" type="ORF">K1F36_10600</name>
</gene>
<dbReference type="Pfam" id="PF21956">
    <property type="entry name" value="DUF6922"/>
    <property type="match status" value="1"/>
</dbReference>
<protein>
    <recommendedName>
        <fullName evidence="1">DUF6922 domain-containing protein</fullName>
    </recommendedName>
</protein>
<accession>A0ABS7ERS3</accession>